<keyword evidence="1" id="KW-1133">Transmembrane helix</keyword>
<dbReference type="EMBL" id="FMZB01000002">
    <property type="protein sequence ID" value="SDC37435.1"/>
    <property type="molecule type" value="Genomic_DNA"/>
</dbReference>
<feature type="transmembrane region" description="Helical" evidence="1">
    <location>
        <begin position="178"/>
        <end position="205"/>
    </location>
</feature>
<reference evidence="3" key="1">
    <citation type="submission" date="2016-10" db="EMBL/GenBank/DDBJ databases">
        <authorList>
            <person name="Varghese N."/>
            <person name="Submissions S."/>
        </authorList>
    </citation>
    <scope>NUCLEOTIDE SEQUENCE [LARGE SCALE GENOMIC DNA]</scope>
    <source>
        <strain evidence="3">DSM 21620</strain>
    </source>
</reference>
<dbReference type="OrthoDB" id="2628420at2"/>
<feature type="transmembrane region" description="Helical" evidence="1">
    <location>
        <begin position="226"/>
        <end position="247"/>
    </location>
</feature>
<gene>
    <name evidence="2" type="ORF">SAMN05421663_102231</name>
</gene>
<dbReference type="RefSeq" id="WP_093726076.1">
    <property type="nucleotide sequence ID" value="NZ_FMZB01000002.1"/>
</dbReference>
<sequence>MEEIANYFNNNTADLIKDTIFMFLGALLGLFITPRNNSNQQEEVNIKKYNKYVINEYITIQRTKFQQKEGNDGYFPWMIILGLTLLTYLFIKYNAQILNYFNAMFFFCLASVATIIIRLIFSGLYNKLNILWTVISLIILSCDIFTLHFLKQQALHKYSSYSLSTLFQELGIDGFIPILYTFLGFILIIFLNVLLLLLLIHLYCFNFYITKGVVFSNIIIKKTSMFLYQPIQFSLFILFTCVLTILFSSGTFYELVQRYFI</sequence>
<evidence type="ECO:0000313" key="2">
    <source>
        <dbReference type="EMBL" id="SDC37435.1"/>
    </source>
</evidence>
<feature type="transmembrane region" description="Helical" evidence="1">
    <location>
        <begin position="74"/>
        <end position="91"/>
    </location>
</feature>
<protein>
    <submittedName>
        <fullName evidence="2">Uncharacterized protein</fullName>
    </submittedName>
</protein>
<accession>A0A1G6L3W7</accession>
<keyword evidence="3" id="KW-1185">Reference proteome</keyword>
<feature type="transmembrane region" description="Helical" evidence="1">
    <location>
        <begin position="15"/>
        <end position="33"/>
    </location>
</feature>
<organism evidence="2 3">
    <name type="scientific">Terribacillus halophilus</name>
    <dbReference type="NCBI Taxonomy" id="361279"/>
    <lineage>
        <taxon>Bacteria</taxon>
        <taxon>Bacillati</taxon>
        <taxon>Bacillota</taxon>
        <taxon>Bacilli</taxon>
        <taxon>Bacillales</taxon>
        <taxon>Bacillaceae</taxon>
        <taxon>Terribacillus</taxon>
    </lineage>
</organism>
<proteinExistence type="predicted"/>
<name>A0A1G6L3W7_9BACI</name>
<evidence type="ECO:0000313" key="3">
    <source>
        <dbReference type="Proteomes" id="UP000198666"/>
    </source>
</evidence>
<dbReference type="Proteomes" id="UP000198666">
    <property type="component" value="Unassembled WGS sequence"/>
</dbReference>
<feature type="transmembrane region" description="Helical" evidence="1">
    <location>
        <begin position="97"/>
        <end position="121"/>
    </location>
</feature>
<keyword evidence="1" id="KW-0472">Membrane</keyword>
<keyword evidence="1" id="KW-0812">Transmembrane</keyword>
<dbReference type="AlphaFoldDB" id="A0A1G6L3W7"/>
<evidence type="ECO:0000256" key="1">
    <source>
        <dbReference type="SAM" id="Phobius"/>
    </source>
</evidence>
<feature type="transmembrane region" description="Helical" evidence="1">
    <location>
        <begin position="128"/>
        <end position="150"/>
    </location>
</feature>